<gene>
    <name evidence="1" type="ORF">BACOVA_01096</name>
</gene>
<sequence>MEIAKHAVASFSKRIAFTPLTGCVADTSYLPPSATGICNAVTDYLLTG</sequence>
<reference evidence="1 2" key="1">
    <citation type="submission" date="2007-03" db="EMBL/GenBank/DDBJ databases">
        <authorList>
            <person name="Fulton L."/>
            <person name="Clifton S."/>
            <person name="Fulton B."/>
            <person name="Xu J."/>
            <person name="Minx P."/>
            <person name="Pepin K.H."/>
            <person name="Johnson M."/>
            <person name="Thiruvilangam P."/>
            <person name="Bhonagiri V."/>
            <person name="Nash W.E."/>
            <person name="Mardis E.R."/>
            <person name="Wilson R.K."/>
        </authorList>
    </citation>
    <scope>NUCLEOTIDE SEQUENCE [LARGE SCALE GENOMIC DNA]</scope>
    <source>
        <strain evidence="2">ATCC 8483 / DSM 1896 / JCM 5824 / BCRC 10623 / CCUG 4943 / NCTC 11153</strain>
    </source>
</reference>
<dbReference type="RefSeq" id="WP_004297200.1">
    <property type="nucleotide sequence ID" value="NZ_DS264562.1"/>
</dbReference>
<dbReference type="Proteomes" id="UP000005475">
    <property type="component" value="Unassembled WGS sequence"/>
</dbReference>
<protein>
    <submittedName>
        <fullName evidence="1">Uncharacterized protein</fullName>
    </submittedName>
</protein>
<proteinExistence type="predicted"/>
<comment type="caution">
    <text evidence="1">The sequence shown here is derived from an EMBL/GenBank/DDBJ whole genome shotgun (WGS) entry which is preliminary data.</text>
</comment>
<dbReference type="EMBL" id="AAXF02000041">
    <property type="protein sequence ID" value="EDO13097.1"/>
    <property type="molecule type" value="Genomic_DNA"/>
</dbReference>
<dbReference type="AlphaFoldDB" id="A0AAN3AB59"/>
<organism evidence="1 2">
    <name type="scientific">Bacteroides ovatus (strain ATCC 8483 / DSM 1896 / JCM 5824 / BCRC 10623 / CCUG 4943 / NCTC 11153)</name>
    <dbReference type="NCBI Taxonomy" id="411476"/>
    <lineage>
        <taxon>Bacteria</taxon>
        <taxon>Pseudomonadati</taxon>
        <taxon>Bacteroidota</taxon>
        <taxon>Bacteroidia</taxon>
        <taxon>Bacteroidales</taxon>
        <taxon>Bacteroidaceae</taxon>
        <taxon>Bacteroides</taxon>
    </lineage>
</organism>
<evidence type="ECO:0000313" key="1">
    <source>
        <dbReference type="EMBL" id="EDO13097.1"/>
    </source>
</evidence>
<evidence type="ECO:0000313" key="2">
    <source>
        <dbReference type="Proteomes" id="UP000005475"/>
    </source>
</evidence>
<reference evidence="2" key="2">
    <citation type="submission" date="2007-04" db="EMBL/GenBank/DDBJ databases">
        <title>Draft genome sequence of Bacteroides ovatus (ATCC 8483).</title>
        <authorList>
            <person name="Sudarsanam P."/>
            <person name="Ley R."/>
            <person name="Guruge J."/>
            <person name="Turnbaugh P.J."/>
            <person name="Mahowald M."/>
            <person name="Liep D."/>
            <person name="Gordon J."/>
        </authorList>
    </citation>
    <scope>NUCLEOTIDE SEQUENCE [LARGE SCALE GENOMIC DNA]</scope>
    <source>
        <strain evidence="2">ATCC 8483 / DSM 1896 / JCM 5824 / BCRC 10623 / CCUG 4943 / NCTC 11153</strain>
    </source>
</reference>
<name>A0AAN3AB59_BACO1</name>
<dbReference type="GeneID" id="52035310"/>
<accession>A0AAN3AB59</accession>